<comment type="caution">
    <text evidence="2">The sequence shown here is derived from an EMBL/GenBank/DDBJ whole genome shotgun (WGS) entry which is preliminary data.</text>
</comment>
<accession>A0A5B7FW80</accession>
<protein>
    <submittedName>
        <fullName evidence="2">Uncharacterized protein</fullName>
    </submittedName>
</protein>
<dbReference type="AlphaFoldDB" id="A0A5B7FW80"/>
<feature type="compositionally biased region" description="Gly residues" evidence="1">
    <location>
        <begin position="96"/>
        <end position="105"/>
    </location>
</feature>
<evidence type="ECO:0000313" key="3">
    <source>
        <dbReference type="Proteomes" id="UP000324222"/>
    </source>
</evidence>
<evidence type="ECO:0000313" key="2">
    <source>
        <dbReference type="EMBL" id="MPC49565.1"/>
    </source>
</evidence>
<feature type="compositionally biased region" description="Acidic residues" evidence="1">
    <location>
        <begin position="64"/>
        <end position="86"/>
    </location>
</feature>
<dbReference type="Proteomes" id="UP000324222">
    <property type="component" value="Unassembled WGS sequence"/>
</dbReference>
<dbReference type="EMBL" id="VSRR010008956">
    <property type="protein sequence ID" value="MPC49565.1"/>
    <property type="molecule type" value="Genomic_DNA"/>
</dbReference>
<keyword evidence="3" id="KW-1185">Reference proteome</keyword>
<organism evidence="2 3">
    <name type="scientific">Portunus trituberculatus</name>
    <name type="common">Swimming crab</name>
    <name type="synonym">Neptunus trituberculatus</name>
    <dbReference type="NCBI Taxonomy" id="210409"/>
    <lineage>
        <taxon>Eukaryota</taxon>
        <taxon>Metazoa</taxon>
        <taxon>Ecdysozoa</taxon>
        <taxon>Arthropoda</taxon>
        <taxon>Crustacea</taxon>
        <taxon>Multicrustacea</taxon>
        <taxon>Malacostraca</taxon>
        <taxon>Eumalacostraca</taxon>
        <taxon>Eucarida</taxon>
        <taxon>Decapoda</taxon>
        <taxon>Pleocyemata</taxon>
        <taxon>Brachyura</taxon>
        <taxon>Eubrachyura</taxon>
        <taxon>Portunoidea</taxon>
        <taxon>Portunidae</taxon>
        <taxon>Portuninae</taxon>
        <taxon>Portunus</taxon>
    </lineage>
</organism>
<feature type="compositionally biased region" description="Basic and acidic residues" evidence="1">
    <location>
        <begin position="44"/>
        <end position="56"/>
    </location>
</feature>
<feature type="region of interest" description="Disordered" evidence="1">
    <location>
        <begin position="19"/>
        <end position="106"/>
    </location>
</feature>
<gene>
    <name evidence="2" type="ORF">E2C01_043372</name>
</gene>
<name>A0A5B7FW80_PORTR</name>
<evidence type="ECO:0000256" key="1">
    <source>
        <dbReference type="SAM" id="MobiDB-lite"/>
    </source>
</evidence>
<sequence length="141" mass="15533">MSGSPFRGIHLSSLGRIHQQGTHHNHHSHPPSPIITTAAASLCEGRDKLQGHDSRRTLQRLTCQEEEEEKEEEEEEKEDDEEEEEGVPGASDHRCVGGGGRGVKGTMGVAGLASIKIRRSAHRYGRRIREGTGRGHRGPLY</sequence>
<proteinExistence type="predicted"/>
<reference evidence="2 3" key="1">
    <citation type="submission" date="2019-05" db="EMBL/GenBank/DDBJ databases">
        <title>Another draft genome of Portunus trituberculatus and its Hox gene families provides insights of decapod evolution.</title>
        <authorList>
            <person name="Jeong J.-H."/>
            <person name="Song I."/>
            <person name="Kim S."/>
            <person name="Choi T."/>
            <person name="Kim D."/>
            <person name="Ryu S."/>
            <person name="Kim W."/>
        </authorList>
    </citation>
    <scope>NUCLEOTIDE SEQUENCE [LARGE SCALE GENOMIC DNA]</scope>
    <source>
        <tissue evidence="2">Muscle</tissue>
    </source>
</reference>